<dbReference type="RefSeq" id="WP_224783872.1">
    <property type="nucleotide sequence ID" value="NZ_CAJHLG010000002.1"/>
</dbReference>
<keyword evidence="2 5" id="KW-0812">Transmembrane</keyword>
<dbReference type="GO" id="GO:0016874">
    <property type="term" value="F:ligase activity"/>
    <property type="evidence" value="ECO:0007669"/>
    <property type="project" value="UniProtKB-KW"/>
</dbReference>
<feature type="transmembrane region" description="Helical" evidence="5">
    <location>
        <begin position="60"/>
        <end position="78"/>
    </location>
</feature>
<dbReference type="EMBL" id="JAOTMY010000002">
    <property type="protein sequence ID" value="MCY3087489.1"/>
    <property type="molecule type" value="Genomic_DNA"/>
</dbReference>
<dbReference type="AlphaFoldDB" id="A0A9Q4DFZ7"/>
<dbReference type="Pfam" id="PF04932">
    <property type="entry name" value="Wzy_C"/>
    <property type="match status" value="1"/>
</dbReference>
<feature type="transmembrane region" description="Helical" evidence="5">
    <location>
        <begin position="114"/>
        <end position="131"/>
    </location>
</feature>
<reference evidence="8" key="3">
    <citation type="submission" date="2024-02" db="EMBL/GenBank/DDBJ databases">
        <authorList>
            <person name="Choi B."/>
        </authorList>
    </citation>
    <scope>NUCLEOTIDE SEQUENCE</scope>
    <source>
        <strain evidence="8">UMB1016</strain>
    </source>
</reference>
<dbReference type="InterPro" id="IPR007016">
    <property type="entry name" value="O-antigen_ligase-rel_domated"/>
</dbReference>
<comment type="subcellular location">
    <subcellularLocation>
        <location evidence="1">Membrane</location>
        <topology evidence="1">Multi-pass membrane protein</topology>
    </subcellularLocation>
</comment>
<reference evidence="8 9" key="1">
    <citation type="journal article" date="2020" name="J. Bacteriol.">
        <title>Aerococcus urinae Isolated from Women with Lower Urinary Tract Symptoms: In Vitro Aggregation and Genome Analysis.</title>
        <authorList>
            <person name="Hilt E.E."/>
            <person name="Putonti C."/>
            <person name="Thomas-White K."/>
            <person name="Lewis A.L."/>
            <person name="Visick K.L."/>
            <person name="Gilbert N.M."/>
            <person name="Wolfe A.J."/>
        </authorList>
    </citation>
    <scope>NUCLEOTIDE SEQUENCE [LARGE SCALE GENOMIC DNA]</scope>
    <source>
        <strain evidence="8 9">UMB1016</strain>
    </source>
</reference>
<sequence length="401" mass="45685">MTYLLEDGKAFLPGAIQSILMTILLVSLFFPFYITIVVFGVVFTLLLATGMLSAKHWPDDPLITSLFSFPFYAFLISIVHENWVGGLISVGLLIALIYSIYYTKQVRPDYLTEIVNITLIASIIIFIFTLLEHFDIISEWDYTFISPAMNKVHPDRVEATFFNPNYFAMMLEFFIVIAMYRMKTTKHLAKKLTCLFLIACNLLAIVYTGCRTSAIVIIGASYVFFYVIGYKKTAIYSLLGLSILGLIAWGMGLMPRFDDLAYAFSDRFDIWQTGWQAFKDNVWFGQGPLTYMHVYSEYTTKYTQHAHNIFLDTLLSYGIIGSSLLVYPLYRLGRMLNEMRRYASIRPELALICSLLSVVLIHGLTDVTIFWIQTAGLLMAIVLVGPNLLKTAKEKANHLEE</sequence>
<feature type="transmembrane region" description="Helical" evidence="5">
    <location>
        <begin position="161"/>
        <end position="180"/>
    </location>
</feature>
<feature type="transmembrane region" description="Helical" evidence="5">
    <location>
        <begin position="84"/>
        <end position="102"/>
    </location>
</feature>
<feature type="transmembrane region" description="Helical" evidence="5">
    <location>
        <begin position="235"/>
        <end position="254"/>
    </location>
</feature>
<evidence type="ECO:0000256" key="5">
    <source>
        <dbReference type="SAM" id="Phobius"/>
    </source>
</evidence>
<evidence type="ECO:0000313" key="7">
    <source>
        <dbReference type="EMBL" id="MCY3087489.1"/>
    </source>
</evidence>
<dbReference type="InterPro" id="IPR051533">
    <property type="entry name" value="WaaL-like"/>
</dbReference>
<evidence type="ECO:0000313" key="9">
    <source>
        <dbReference type="Proteomes" id="UP000250354"/>
    </source>
</evidence>
<feature type="domain" description="O-antigen ligase-related" evidence="6">
    <location>
        <begin position="197"/>
        <end position="325"/>
    </location>
</feature>
<dbReference type="Proteomes" id="UP000250354">
    <property type="component" value="Chromosome"/>
</dbReference>
<keyword evidence="4 5" id="KW-0472">Membrane</keyword>
<accession>A0A9Q4DFZ7</accession>
<dbReference type="EMBL" id="CP145132">
    <property type="protein sequence ID" value="WWC53925.1"/>
    <property type="molecule type" value="Genomic_DNA"/>
</dbReference>
<dbReference type="GO" id="GO:0016020">
    <property type="term" value="C:membrane"/>
    <property type="evidence" value="ECO:0007669"/>
    <property type="project" value="UniProtKB-SubCell"/>
</dbReference>
<feature type="transmembrane region" description="Helical" evidence="5">
    <location>
        <begin position="345"/>
        <end position="364"/>
    </location>
</feature>
<keyword evidence="9" id="KW-1185">Reference proteome</keyword>
<proteinExistence type="predicted"/>
<feature type="transmembrane region" description="Helical" evidence="5">
    <location>
        <begin position="214"/>
        <end position="230"/>
    </location>
</feature>
<keyword evidence="7" id="KW-0436">Ligase</keyword>
<feature type="transmembrane region" description="Helical" evidence="5">
    <location>
        <begin position="370"/>
        <end position="389"/>
    </location>
</feature>
<dbReference type="Proteomes" id="UP001069047">
    <property type="component" value="Unassembled WGS sequence"/>
</dbReference>
<protein>
    <submittedName>
        <fullName evidence="7">O-antigen ligase family protein</fullName>
    </submittedName>
</protein>
<evidence type="ECO:0000256" key="1">
    <source>
        <dbReference type="ARBA" id="ARBA00004141"/>
    </source>
</evidence>
<organism evidence="7 10">
    <name type="scientific">Aerococcus mictus</name>
    <dbReference type="NCBI Taxonomy" id="2976810"/>
    <lineage>
        <taxon>Bacteria</taxon>
        <taxon>Bacillati</taxon>
        <taxon>Bacillota</taxon>
        <taxon>Bacilli</taxon>
        <taxon>Lactobacillales</taxon>
        <taxon>Aerococcaceae</taxon>
        <taxon>Aerococcus</taxon>
    </lineage>
</organism>
<evidence type="ECO:0000313" key="10">
    <source>
        <dbReference type="Proteomes" id="UP001069047"/>
    </source>
</evidence>
<dbReference type="GeneID" id="89334340"/>
<feature type="transmembrane region" description="Helical" evidence="5">
    <location>
        <begin position="20"/>
        <end position="48"/>
    </location>
</feature>
<evidence type="ECO:0000256" key="3">
    <source>
        <dbReference type="ARBA" id="ARBA00022989"/>
    </source>
</evidence>
<dbReference type="PANTHER" id="PTHR37422:SF20">
    <property type="entry name" value="O-ANTIGEN POLYMERASE"/>
    <property type="match status" value="1"/>
</dbReference>
<evidence type="ECO:0000256" key="2">
    <source>
        <dbReference type="ARBA" id="ARBA00022692"/>
    </source>
</evidence>
<feature type="transmembrane region" description="Helical" evidence="5">
    <location>
        <begin position="192"/>
        <end position="208"/>
    </location>
</feature>
<reference evidence="7" key="2">
    <citation type="submission" date="2022-09" db="EMBL/GenBank/DDBJ databases">
        <title>Aerococcus urinae taxonomy study.</title>
        <authorList>
            <person name="Christensen J."/>
            <person name="Senneby E."/>
        </authorList>
    </citation>
    <scope>NUCLEOTIDE SEQUENCE</scope>
    <source>
        <strain evidence="7">LUND-41-B12</strain>
    </source>
</reference>
<evidence type="ECO:0000259" key="6">
    <source>
        <dbReference type="Pfam" id="PF04932"/>
    </source>
</evidence>
<name>A0A9Q4DFZ7_9LACT</name>
<evidence type="ECO:0000313" key="8">
    <source>
        <dbReference type="EMBL" id="WWC53925.1"/>
    </source>
</evidence>
<dbReference type="PANTHER" id="PTHR37422">
    <property type="entry name" value="TEICHURONIC ACID BIOSYNTHESIS PROTEIN TUAE"/>
    <property type="match status" value="1"/>
</dbReference>
<evidence type="ECO:0000256" key="4">
    <source>
        <dbReference type="ARBA" id="ARBA00023136"/>
    </source>
</evidence>
<keyword evidence="3 5" id="KW-1133">Transmembrane helix</keyword>
<gene>
    <name evidence="8" type="ORF">DBT44_0005840</name>
    <name evidence="7" type="ORF">ODY61_05065</name>
</gene>
<feature type="transmembrane region" description="Helical" evidence="5">
    <location>
        <begin position="314"/>
        <end position="333"/>
    </location>
</feature>